<reference evidence="5 6" key="1">
    <citation type="journal article" date="2018" name="ACS Chem. Biol.">
        <title>Ketoreductase domain dysfunction expands chemodiversity: malyngamide biosynthesis in the cyanobacterium Okeania hirsuta.</title>
        <authorList>
            <person name="Moss N.A."/>
            <person name="Leao T."/>
            <person name="Rankin M."/>
            <person name="McCullough T.M."/>
            <person name="Qu P."/>
            <person name="Korobeynikov A."/>
            <person name="Smith J.L."/>
            <person name="Gerwick L."/>
            <person name="Gerwick W.H."/>
        </authorList>
    </citation>
    <scope>NUCLEOTIDE SEQUENCE [LARGE SCALE GENOMIC DNA]</scope>
    <source>
        <strain evidence="5 6">PAB10Feb10-1</strain>
    </source>
</reference>
<dbReference type="EMBL" id="RCBY01000228">
    <property type="protein sequence ID" value="RQH27802.1"/>
    <property type="molecule type" value="Genomic_DNA"/>
</dbReference>
<dbReference type="OrthoDB" id="568669at2"/>
<dbReference type="InterPro" id="IPR001119">
    <property type="entry name" value="SLH_dom"/>
</dbReference>
<dbReference type="GO" id="GO:0015288">
    <property type="term" value="F:porin activity"/>
    <property type="evidence" value="ECO:0007669"/>
    <property type="project" value="InterPro"/>
</dbReference>
<dbReference type="Pfam" id="PF04966">
    <property type="entry name" value="OprB"/>
    <property type="match status" value="1"/>
</dbReference>
<keyword evidence="6" id="KW-1185">Reference proteome</keyword>
<evidence type="ECO:0000259" key="4">
    <source>
        <dbReference type="PROSITE" id="PS51272"/>
    </source>
</evidence>
<organism evidence="5 6">
    <name type="scientific">Okeania hirsuta</name>
    <dbReference type="NCBI Taxonomy" id="1458930"/>
    <lineage>
        <taxon>Bacteria</taxon>
        <taxon>Bacillati</taxon>
        <taxon>Cyanobacteriota</taxon>
        <taxon>Cyanophyceae</taxon>
        <taxon>Oscillatoriophycideae</taxon>
        <taxon>Oscillatoriales</taxon>
        <taxon>Microcoleaceae</taxon>
        <taxon>Okeania</taxon>
    </lineage>
</organism>
<sequence length="578" mass="62784">MTRLIWKTLKHSPSVFSATLLLMAGSAIAAEAPPQTLGSGENSVNQNLAQSTIENASSFEIAQIDIRSMPMDDPSLAPVAVSDLEDGDSLDQVTSVTQLSDVQPTDWAFQALQSLVERYGCIAGYPDGTYKGNRAMTRFEFAAGLNSCLDRITELIAAATSDLVTREDLAVLQRLQEEFAAELAALRGRVDALEARTAELENNQFSTTTKLNGEVLFWLSDTWGEQAEGRGRSGSDEDETQTTFGYRVRLNFDTSFTGEDRLRTRLQANNIPNYSGGDLTNSLMTRLATDSSPDDTISIDKLAYRFPVLNGKGEVEIAANGYGLDDFIGTITPLESSGAGAVSRFGRFNPIYYRAPSDAGVKFAYSFSDAIQVTVGYAAPDPEDPREGRGAFNGGFSGFGQFTIEPNDKIAFQLGYVRTYHPKDDVNLTGSTGSFLARDPFEGTPTTADTVNFEAQWRVTDGFQIGGWGGASFARPEDDDDTDDITIITGALTLAFPDLLKEGSLGGIIVGVPPIVTDGGDNDDLKDDDTSIHIEAFYRFQMNDNIAITPGVFVITNPNHIEDNDTLWVGTLRTQFRF</sequence>
<protein>
    <recommendedName>
        <fullName evidence="4">SLH domain-containing protein</fullName>
    </recommendedName>
</protein>
<dbReference type="Gene3D" id="2.40.160.180">
    <property type="entry name" value="Carbohydrate-selective porin OprB"/>
    <property type="match status" value="1"/>
</dbReference>
<dbReference type="GO" id="GO:0008643">
    <property type="term" value="P:carbohydrate transport"/>
    <property type="evidence" value="ECO:0007669"/>
    <property type="project" value="InterPro"/>
</dbReference>
<name>A0A3N6P3P1_9CYAN</name>
<dbReference type="PANTHER" id="PTHR43308">
    <property type="entry name" value="OUTER MEMBRANE PROTEIN ALPHA-RELATED"/>
    <property type="match status" value="1"/>
</dbReference>
<dbReference type="GO" id="GO:0016020">
    <property type="term" value="C:membrane"/>
    <property type="evidence" value="ECO:0007669"/>
    <property type="project" value="InterPro"/>
</dbReference>
<proteinExistence type="inferred from homology"/>
<evidence type="ECO:0000313" key="6">
    <source>
        <dbReference type="Proteomes" id="UP000269154"/>
    </source>
</evidence>
<dbReference type="AlphaFoldDB" id="A0A3N6P3P1"/>
<dbReference type="PROSITE" id="PS51272">
    <property type="entry name" value="SLH"/>
    <property type="match status" value="1"/>
</dbReference>
<dbReference type="PANTHER" id="PTHR43308:SF1">
    <property type="entry name" value="OUTER MEMBRANE PROTEIN ALPHA"/>
    <property type="match status" value="1"/>
</dbReference>
<feature type="domain" description="SLH" evidence="4">
    <location>
        <begin position="95"/>
        <end position="159"/>
    </location>
</feature>
<dbReference type="InterPro" id="IPR047684">
    <property type="entry name" value="Por_som-like"/>
</dbReference>
<evidence type="ECO:0000256" key="3">
    <source>
        <dbReference type="SAM" id="Coils"/>
    </source>
</evidence>
<comment type="caution">
    <text evidence="5">The sequence shown here is derived from an EMBL/GenBank/DDBJ whole genome shotgun (WGS) entry which is preliminary data.</text>
</comment>
<accession>A0A3N6P3P1</accession>
<dbReference type="RefSeq" id="WP_124155443.1">
    <property type="nucleotide sequence ID" value="NZ_CAWOLW010000144.1"/>
</dbReference>
<comment type="similarity">
    <text evidence="1 2">Belongs to the OprB family.</text>
</comment>
<dbReference type="Proteomes" id="UP000269154">
    <property type="component" value="Unassembled WGS sequence"/>
</dbReference>
<evidence type="ECO:0000313" key="5">
    <source>
        <dbReference type="EMBL" id="RQH27802.1"/>
    </source>
</evidence>
<dbReference type="InterPro" id="IPR007049">
    <property type="entry name" value="Carb-sel_porin_OprB"/>
</dbReference>
<dbReference type="InterPro" id="IPR038673">
    <property type="entry name" value="OprB_sf"/>
</dbReference>
<gene>
    <name evidence="5" type="ORF">D5R40_26495</name>
</gene>
<keyword evidence="2" id="KW-0732">Signal</keyword>
<dbReference type="NCBIfam" id="NF033921">
    <property type="entry name" value="por_somb"/>
    <property type="match status" value="1"/>
</dbReference>
<feature type="coiled-coil region" evidence="3">
    <location>
        <begin position="176"/>
        <end position="203"/>
    </location>
</feature>
<dbReference type="Pfam" id="PF00395">
    <property type="entry name" value="SLH"/>
    <property type="match status" value="1"/>
</dbReference>
<feature type="signal peptide" evidence="2">
    <location>
        <begin position="1"/>
        <end position="29"/>
    </location>
</feature>
<feature type="chain" id="PRO_5017848757" description="SLH domain-containing protein" evidence="2">
    <location>
        <begin position="30"/>
        <end position="578"/>
    </location>
</feature>
<evidence type="ECO:0000256" key="2">
    <source>
        <dbReference type="RuleBase" id="RU363072"/>
    </source>
</evidence>
<evidence type="ECO:0000256" key="1">
    <source>
        <dbReference type="ARBA" id="ARBA00008769"/>
    </source>
</evidence>
<dbReference type="InterPro" id="IPR051465">
    <property type="entry name" value="Cell_Envelope_Struct_Comp"/>
</dbReference>
<keyword evidence="3" id="KW-0175">Coiled coil</keyword>